<dbReference type="AlphaFoldDB" id="A0A644YFF1"/>
<name>A0A644YFF1_9ZZZZ</name>
<protein>
    <submittedName>
        <fullName evidence="1">Uncharacterized protein</fullName>
    </submittedName>
</protein>
<reference evidence="1" key="1">
    <citation type="submission" date="2019-08" db="EMBL/GenBank/DDBJ databases">
        <authorList>
            <person name="Kucharzyk K."/>
            <person name="Murdoch R.W."/>
            <person name="Higgins S."/>
            <person name="Loffler F."/>
        </authorList>
    </citation>
    <scope>NUCLEOTIDE SEQUENCE</scope>
</reference>
<evidence type="ECO:0000313" key="1">
    <source>
        <dbReference type="EMBL" id="MPM27069.1"/>
    </source>
</evidence>
<comment type="caution">
    <text evidence="1">The sequence shown here is derived from an EMBL/GenBank/DDBJ whole genome shotgun (WGS) entry which is preliminary data.</text>
</comment>
<dbReference type="EMBL" id="VSSQ01004900">
    <property type="protein sequence ID" value="MPM27069.1"/>
    <property type="molecule type" value="Genomic_DNA"/>
</dbReference>
<accession>A0A644YFF1</accession>
<proteinExistence type="predicted"/>
<sequence>MGLNYVNKVALTGSIARLQGKSSKVKIAVMGELDAVVCPGHPQAVCGKLETKQFGR</sequence>
<gene>
    <name evidence="1" type="ORF">SDC9_73574</name>
</gene>
<organism evidence="1">
    <name type="scientific">bioreactor metagenome</name>
    <dbReference type="NCBI Taxonomy" id="1076179"/>
    <lineage>
        <taxon>unclassified sequences</taxon>
        <taxon>metagenomes</taxon>
        <taxon>ecological metagenomes</taxon>
    </lineage>
</organism>